<feature type="coiled-coil region" evidence="1">
    <location>
        <begin position="428"/>
        <end position="572"/>
    </location>
</feature>
<sequence length="661" mass="76181">MEDQSVRRFIPEHPLPKEIQEMKRDDTVCQFCGVSYLIHNEMKALEMRVKEVEKQLEYYKGSVKREEQLKVKVASMEEESDKLSRALQASEQRTSILDADLMSKQNQIEELKRKNDSLKIDKQNDLSQLRDLVKFLSRSQRDLQIQRTGLKDLKLFVEEKNEAFSEQITNLSTDVALFCMKFLEEKHKLLEKLTRCETGKTFAEEALQKSVVSIQELSSKCMLLESKVSEQDKELKRVKEQNDSYNKEIHCYKELTKSKSSDLNNYKEKLQTQTEVFQQEITLKEDKLLSKESQIRELTENCQNLEKRIAEFTNNRNSEEEKKLNRAAEMEALKESLTKANDEVAALKLEREMMIAAHHNRIEQLRESFKKKMEEADAWPSKLDKIMKEKEAQFLEEKSNLWKELTDGFQKEMDEEQQKHIDDLAAWRKEAKAAQDKFREDITSLNRKHREEIKQLERAANEAQGETEQTRNASKSIIQNLEAKILDLEHRTRQPSVESVEHVARLTTKLQESDKSLQQAEKHIIELEAKKEEWIEEIVFLKETVQRECEERLELTDALAAARAQLLALQRASVSGANSLDSSRNPSLNRGSGKRFVSNGISENNAGTDVTACSVGFDGGVVQRPGSKSSRTGSVDDGRQRIAEAVRRSGSKSRLGGKFGS</sequence>
<evidence type="ECO:0000313" key="3">
    <source>
        <dbReference type="EMBL" id="KAK2557742.1"/>
    </source>
</evidence>
<feature type="coiled-coil region" evidence="1">
    <location>
        <begin position="214"/>
        <end position="255"/>
    </location>
</feature>
<dbReference type="InterPro" id="IPR038799">
    <property type="entry name" value="LEKR1"/>
</dbReference>
<evidence type="ECO:0000313" key="4">
    <source>
        <dbReference type="Proteomes" id="UP001249851"/>
    </source>
</evidence>
<proteinExistence type="predicted"/>
<feature type="coiled-coil region" evidence="1">
    <location>
        <begin position="42"/>
        <end position="128"/>
    </location>
</feature>
<feature type="compositionally biased region" description="Polar residues" evidence="2">
    <location>
        <begin position="577"/>
        <end position="590"/>
    </location>
</feature>
<dbReference type="PANTHER" id="PTHR34251">
    <property type="entry name" value="LEUCINE-, GLUTAMATE- AND LYSINE-RICH PROTEIN 1"/>
    <property type="match status" value="1"/>
</dbReference>
<reference evidence="3" key="1">
    <citation type="journal article" date="2023" name="G3 (Bethesda)">
        <title>Whole genome assembly and annotation of the endangered Caribbean coral Acropora cervicornis.</title>
        <authorList>
            <person name="Selwyn J.D."/>
            <person name="Vollmer S.V."/>
        </authorList>
    </citation>
    <scope>NUCLEOTIDE SEQUENCE</scope>
    <source>
        <strain evidence="3">K2</strain>
    </source>
</reference>
<keyword evidence="4" id="KW-1185">Reference proteome</keyword>
<keyword evidence="1" id="KW-0175">Coiled coil</keyword>
<reference evidence="3" key="2">
    <citation type="journal article" date="2023" name="Science">
        <title>Genomic signatures of disease resistance in endangered staghorn corals.</title>
        <authorList>
            <person name="Vollmer S.V."/>
            <person name="Selwyn J.D."/>
            <person name="Despard B.A."/>
            <person name="Roesel C.L."/>
        </authorList>
    </citation>
    <scope>NUCLEOTIDE SEQUENCE</scope>
    <source>
        <strain evidence="3">K2</strain>
    </source>
</reference>
<feature type="compositionally biased region" description="Basic and acidic residues" evidence="2">
    <location>
        <begin position="634"/>
        <end position="647"/>
    </location>
</feature>
<dbReference type="EMBL" id="JARQWQ010000048">
    <property type="protein sequence ID" value="KAK2557742.1"/>
    <property type="molecule type" value="Genomic_DNA"/>
</dbReference>
<protein>
    <submittedName>
        <fullName evidence="3">Protein LEKR1</fullName>
    </submittedName>
</protein>
<accession>A0AAD9QAD1</accession>
<evidence type="ECO:0000256" key="2">
    <source>
        <dbReference type="SAM" id="MobiDB-lite"/>
    </source>
</evidence>
<gene>
    <name evidence="3" type="ORF">P5673_020107</name>
</gene>
<evidence type="ECO:0000256" key="1">
    <source>
        <dbReference type="SAM" id="Coils"/>
    </source>
</evidence>
<feature type="region of interest" description="Disordered" evidence="2">
    <location>
        <begin position="619"/>
        <end position="661"/>
    </location>
</feature>
<feature type="region of interest" description="Disordered" evidence="2">
    <location>
        <begin position="577"/>
        <end position="601"/>
    </location>
</feature>
<comment type="caution">
    <text evidence="3">The sequence shown here is derived from an EMBL/GenBank/DDBJ whole genome shotgun (WGS) entry which is preliminary data.</text>
</comment>
<organism evidence="3 4">
    <name type="scientific">Acropora cervicornis</name>
    <name type="common">Staghorn coral</name>
    <dbReference type="NCBI Taxonomy" id="6130"/>
    <lineage>
        <taxon>Eukaryota</taxon>
        <taxon>Metazoa</taxon>
        <taxon>Cnidaria</taxon>
        <taxon>Anthozoa</taxon>
        <taxon>Hexacorallia</taxon>
        <taxon>Scleractinia</taxon>
        <taxon>Astrocoeniina</taxon>
        <taxon>Acroporidae</taxon>
        <taxon>Acropora</taxon>
    </lineage>
</organism>
<dbReference type="AlphaFoldDB" id="A0AAD9QAD1"/>
<name>A0AAD9QAD1_ACRCE</name>
<dbReference type="Proteomes" id="UP001249851">
    <property type="component" value="Unassembled WGS sequence"/>
</dbReference>
<dbReference type="PANTHER" id="PTHR34251:SF1">
    <property type="entry name" value="LEUCINE, GLUTAMATE AND LYSINE RICH 1"/>
    <property type="match status" value="1"/>
</dbReference>
<feature type="coiled-coil region" evidence="1">
    <location>
        <begin position="281"/>
        <end position="375"/>
    </location>
</feature>